<proteinExistence type="predicted"/>
<accession>A0A4U1DAX8</accession>
<dbReference type="Proteomes" id="UP000307756">
    <property type="component" value="Unassembled WGS sequence"/>
</dbReference>
<dbReference type="EMBL" id="SWBM01000001">
    <property type="protein sequence ID" value="TKC19634.1"/>
    <property type="molecule type" value="Genomic_DNA"/>
</dbReference>
<keyword evidence="1" id="KW-0863">Zinc-finger</keyword>
<evidence type="ECO:0000313" key="2">
    <source>
        <dbReference type="Proteomes" id="UP000307756"/>
    </source>
</evidence>
<dbReference type="Pfam" id="PF10782">
    <property type="entry name" value="zf-C2HCIx2C"/>
    <property type="match status" value="1"/>
</dbReference>
<keyword evidence="2" id="KW-1185">Reference proteome</keyword>
<organism evidence="1 2">
    <name type="scientific">Robertmurraya kyonggiensis</name>
    <dbReference type="NCBI Taxonomy" id="1037680"/>
    <lineage>
        <taxon>Bacteria</taxon>
        <taxon>Bacillati</taxon>
        <taxon>Bacillota</taxon>
        <taxon>Bacilli</taxon>
        <taxon>Bacillales</taxon>
        <taxon>Bacillaceae</taxon>
        <taxon>Robertmurraya</taxon>
    </lineage>
</organism>
<reference evidence="1 2" key="1">
    <citation type="journal article" date="2011" name="J. Microbiol.">
        <title>Bacillus kyonggiensis sp. nov., isolated from soil of a lettuce field.</title>
        <authorList>
            <person name="Dong K."/>
            <person name="Lee S."/>
        </authorList>
    </citation>
    <scope>NUCLEOTIDE SEQUENCE [LARGE SCALE GENOMIC DNA]</scope>
    <source>
        <strain evidence="1 2">NB22</strain>
    </source>
</reference>
<gene>
    <name evidence="1" type="ORF">FA727_08885</name>
</gene>
<dbReference type="RefSeq" id="WP_136830538.1">
    <property type="nucleotide sequence ID" value="NZ_SWBM01000001.1"/>
</dbReference>
<comment type="caution">
    <text evidence="1">The sequence shown here is derived from an EMBL/GenBank/DDBJ whole genome shotgun (WGS) entry which is preliminary data.</text>
</comment>
<dbReference type="InterPro" id="IPR019718">
    <property type="entry name" value="DUF2602"/>
</dbReference>
<evidence type="ECO:0000313" key="1">
    <source>
        <dbReference type="EMBL" id="TKC19634.1"/>
    </source>
</evidence>
<keyword evidence="1" id="KW-0862">Zinc</keyword>
<dbReference type="AlphaFoldDB" id="A0A4U1DAX8"/>
<keyword evidence="1" id="KW-0479">Metal-binding</keyword>
<sequence>MNRKQVLLEVEEILNSYCKGCFLHKYHKKEIGRTYAHKFCISQCTVGQKIKMIGDKLT</sequence>
<protein>
    <submittedName>
        <fullName evidence="1">Zinc-finger domain-containing protein</fullName>
    </submittedName>
</protein>
<dbReference type="OrthoDB" id="2454446at2"/>
<name>A0A4U1DAX8_9BACI</name>
<dbReference type="GO" id="GO:0008270">
    <property type="term" value="F:zinc ion binding"/>
    <property type="evidence" value="ECO:0007669"/>
    <property type="project" value="UniProtKB-KW"/>
</dbReference>